<evidence type="ECO:0000256" key="1">
    <source>
        <dbReference type="SAM" id="MobiDB-lite"/>
    </source>
</evidence>
<organism evidence="2 3">
    <name type="scientific">Postia placenta MAD-698-R-SB12</name>
    <dbReference type="NCBI Taxonomy" id="670580"/>
    <lineage>
        <taxon>Eukaryota</taxon>
        <taxon>Fungi</taxon>
        <taxon>Dikarya</taxon>
        <taxon>Basidiomycota</taxon>
        <taxon>Agaricomycotina</taxon>
        <taxon>Agaricomycetes</taxon>
        <taxon>Polyporales</taxon>
        <taxon>Adustoporiaceae</taxon>
        <taxon>Rhodonia</taxon>
    </lineage>
</organism>
<dbReference type="OrthoDB" id="2683368at2759"/>
<dbReference type="RefSeq" id="XP_024342014.1">
    <property type="nucleotide sequence ID" value="XM_024478575.1"/>
</dbReference>
<dbReference type="STRING" id="670580.A0A1X6N9M8"/>
<keyword evidence="3" id="KW-1185">Reference proteome</keyword>
<gene>
    <name evidence="2" type="ORF">POSPLADRAFT_1044628</name>
</gene>
<protein>
    <recommendedName>
        <fullName evidence="4">G domain-containing protein</fullName>
    </recommendedName>
</protein>
<accession>A0A1X6N9M8</accession>
<dbReference type="AlphaFoldDB" id="A0A1X6N9M8"/>
<evidence type="ECO:0008006" key="4">
    <source>
        <dbReference type="Google" id="ProtNLM"/>
    </source>
</evidence>
<feature type="region of interest" description="Disordered" evidence="1">
    <location>
        <begin position="312"/>
        <end position="480"/>
    </location>
</feature>
<feature type="region of interest" description="Disordered" evidence="1">
    <location>
        <begin position="578"/>
        <end position="647"/>
    </location>
</feature>
<dbReference type="GeneID" id="36323525"/>
<feature type="region of interest" description="Disordered" evidence="1">
    <location>
        <begin position="661"/>
        <end position="739"/>
    </location>
</feature>
<dbReference type="InterPro" id="IPR027417">
    <property type="entry name" value="P-loop_NTPase"/>
</dbReference>
<feature type="compositionally biased region" description="Low complexity" evidence="1">
    <location>
        <begin position="418"/>
        <end position="443"/>
    </location>
</feature>
<feature type="compositionally biased region" description="Polar residues" evidence="1">
    <location>
        <begin position="444"/>
        <end position="458"/>
    </location>
</feature>
<feature type="compositionally biased region" description="Pro residues" evidence="1">
    <location>
        <begin position="374"/>
        <end position="387"/>
    </location>
</feature>
<reference evidence="2 3" key="1">
    <citation type="submission" date="2017-04" db="EMBL/GenBank/DDBJ databases">
        <title>Genome Sequence of the Model Brown-Rot Fungus Postia placenta SB12.</title>
        <authorList>
            <consortium name="DOE Joint Genome Institute"/>
            <person name="Gaskell J."/>
            <person name="Kersten P."/>
            <person name="Larrondo L.F."/>
            <person name="Canessa P."/>
            <person name="Martinez D."/>
            <person name="Hibbett D."/>
            <person name="Schmoll M."/>
            <person name="Kubicek C.P."/>
            <person name="Martinez A.T."/>
            <person name="Yadav J."/>
            <person name="Master E."/>
            <person name="Magnuson J.K."/>
            <person name="James T."/>
            <person name="Yaver D."/>
            <person name="Berka R."/>
            <person name="Labutti K."/>
            <person name="Lipzen A."/>
            <person name="Aerts A."/>
            <person name="Barry K."/>
            <person name="Henrissat B."/>
            <person name="Blanchette R."/>
            <person name="Grigoriev I."/>
            <person name="Cullen D."/>
        </authorList>
    </citation>
    <scope>NUCLEOTIDE SEQUENCE [LARGE SCALE GENOMIC DNA]</scope>
    <source>
        <strain evidence="2 3">MAD-698-R-SB12</strain>
    </source>
</reference>
<sequence length="739" mass="80053">MPALGSASSPKTTAIMLSISKRTLLGVCWAVPSTGRSCKTSSAPSVLGMEGLGSSANQSEQRRPLRNSAGVHLYLFRNKMSVRRTKFIVVVGPSGTGKTRFINLASEQSLPEGNDSIEPCTRTIQTAEFILDQQPVILIDAPAFDAPGVRDRSKRTIATFLRMLHKQETDLVGIIYMHRIVDNRVGTASVDGFRAFKELCGDAAMPNAAIVTTMWDRVQAGVGEARERELRTADHGFRSAIDSQAKLLRHDNTAESARKILRELLKNSPMPLRCQVDFDAGSVKLPPAHAPKDFGDGHASGCLRKVLWHNAGDRRSSPRDDLPRPESIASEFIPWRPAPTPPPAPTRQPSMTEMRRAPSRSRSIDTSKRQARPSSPPPPLPIAPVPRRPTQRMAWNPTAGSTSEPAQSYLPPRKRSDGSVSSWGSAASSGSSMSQDSLLSGRSYASSRTSVDENTMDSAKSMGPVEEGGNAGSQPSPEGFRSALWSRVTNAAGNLKVNVSKALGATLSPDAGEGTFFQNNLFIYGESHTLIPETPQGEESRLMRAMKAYHVDKARDANDLPDWLFEGRDREVISRLRGNAPGNAEPAQPPIPRQATTSPAPARRGRQERIPSGETAPSAWQAAHSRASSTSSVRSVHASTPSRDAMNRLKELRLAKRNARVRFAGDDDDDELHASSIRRPPTPGARDPSPEPSGSSRDDAQPATAIPSTAPRRRPTVTLTRERSLARVGLPSSVRPQRA</sequence>
<dbReference type="Proteomes" id="UP000194127">
    <property type="component" value="Unassembled WGS sequence"/>
</dbReference>
<dbReference type="SUPFAM" id="SSF52540">
    <property type="entry name" value="P-loop containing nucleoside triphosphate hydrolases"/>
    <property type="match status" value="1"/>
</dbReference>
<evidence type="ECO:0000313" key="3">
    <source>
        <dbReference type="Proteomes" id="UP000194127"/>
    </source>
</evidence>
<dbReference type="Gene3D" id="3.40.50.300">
    <property type="entry name" value="P-loop containing nucleotide triphosphate hydrolases"/>
    <property type="match status" value="1"/>
</dbReference>
<evidence type="ECO:0000313" key="2">
    <source>
        <dbReference type="EMBL" id="OSX65220.1"/>
    </source>
</evidence>
<feature type="compositionally biased region" description="Low complexity" evidence="1">
    <location>
        <begin position="622"/>
        <end position="640"/>
    </location>
</feature>
<feature type="compositionally biased region" description="Basic and acidic residues" evidence="1">
    <location>
        <begin position="312"/>
        <end position="324"/>
    </location>
</feature>
<proteinExistence type="predicted"/>
<name>A0A1X6N9M8_9APHY</name>
<feature type="compositionally biased region" description="Pro residues" evidence="1">
    <location>
        <begin position="336"/>
        <end position="346"/>
    </location>
</feature>
<dbReference type="EMBL" id="KZ110593">
    <property type="protein sequence ID" value="OSX65220.1"/>
    <property type="molecule type" value="Genomic_DNA"/>
</dbReference>